<organism evidence="4 5">
    <name type="scientific">Tetracentron sinense</name>
    <name type="common">Spur-leaf</name>
    <dbReference type="NCBI Taxonomy" id="13715"/>
    <lineage>
        <taxon>Eukaryota</taxon>
        <taxon>Viridiplantae</taxon>
        <taxon>Streptophyta</taxon>
        <taxon>Embryophyta</taxon>
        <taxon>Tracheophyta</taxon>
        <taxon>Spermatophyta</taxon>
        <taxon>Magnoliopsida</taxon>
        <taxon>Trochodendrales</taxon>
        <taxon>Trochodendraceae</taxon>
        <taxon>Tetracentron</taxon>
    </lineage>
</organism>
<dbReference type="OMA" id="CIPCMIQ"/>
<dbReference type="EMBL" id="JABCRI010000002">
    <property type="protein sequence ID" value="KAF8410742.1"/>
    <property type="molecule type" value="Genomic_DNA"/>
</dbReference>
<evidence type="ECO:0000313" key="4">
    <source>
        <dbReference type="EMBL" id="KAF8410747.1"/>
    </source>
</evidence>
<evidence type="ECO:0000256" key="2">
    <source>
        <dbReference type="SAM" id="SignalP"/>
    </source>
</evidence>
<feature type="chain" id="PRO_5042410755" evidence="2">
    <location>
        <begin position="28"/>
        <end position="111"/>
    </location>
</feature>
<comment type="caution">
    <text evidence="4">The sequence shown here is derived from an EMBL/GenBank/DDBJ whole genome shotgun (WGS) entry which is preliminary data.</text>
</comment>
<dbReference type="AlphaFoldDB" id="A0A835DSB4"/>
<keyword evidence="5" id="KW-1185">Reference proteome</keyword>
<dbReference type="EMBL" id="JABCRI010000002">
    <property type="protein sequence ID" value="KAF8410747.1"/>
    <property type="molecule type" value="Genomic_DNA"/>
</dbReference>
<feature type="compositionally biased region" description="Pro residues" evidence="1">
    <location>
        <begin position="50"/>
        <end position="83"/>
    </location>
</feature>
<dbReference type="OrthoDB" id="1749028at2759"/>
<proteinExistence type="predicted"/>
<feature type="region of interest" description="Disordered" evidence="1">
    <location>
        <begin position="48"/>
        <end position="111"/>
    </location>
</feature>
<evidence type="ECO:0000313" key="3">
    <source>
        <dbReference type="EMBL" id="KAF8410742.1"/>
    </source>
</evidence>
<feature type="signal peptide" evidence="2">
    <location>
        <begin position="1"/>
        <end position="27"/>
    </location>
</feature>
<evidence type="ECO:0000256" key="1">
    <source>
        <dbReference type="SAM" id="MobiDB-lite"/>
    </source>
</evidence>
<reference evidence="4 5" key="1">
    <citation type="submission" date="2020-04" db="EMBL/GenBank/DDBJ databases">
        <title>Plant Genome Project.</title>
        <authorList>
            <person name="Zhang R.-G."/>
        </authorList>
    </citation>
    <scope>NUCLEOTIDE SEQUENCE [LARGE SCALE GENOMIC DNA]</scope>
    <source>
        <strain evidence="4">YNK0</strain>
        <tissue evidence="4">Leaf</tissue>
    </source>
</reference>
<accession>A0A835DSB4</accession>
<protein>
    <submittedName>
        <fullName evidence="4">Uncharacterized protein</fullName>
    </submittedName>
</protein>
<evidence type="ECO:0000313" key="5">
    <source>
        <dbReference type="Proteomes" id="UP000655225"/>
    </source>
</evidence>
<gene>
    <name evidence="3" type="ORF">HHK36_003279</name>
    <name evidence="4" type="ORF">HHK36_003284</name>
</gene>
<sequence>MAKPHQIPLTLFALLLIFPTNFTPATATLTVKAKYEIACTMCSSCENPCHPVPSPPPPSPPPATPPPPPPSSVSECPPPPSPPSSGTYYSPPPPSQPTYSYGPPPPHRKLG</sequence>
<name>A0A835DSB4_TETSI</name>
<dbReference type="Proteomes" id="UP000655225">
    <property type="component" value="Unassembled WGS sequence"/>
</dbReference>
<keyword evidence="2" id="KW-0732">Signal</keyword>